<dbReference type="GO" id="GO:0000930">
    <property type="term" value="C:gamma-tubulin complex"/>
    <property type="evidence" value="ECO:0007669"/>
    <property type="project" value="TreeGrafter"/>
</dbReference>
<dbReference type="PANTHER" id="PTHR19302:SF13">
    <property type="entry name" value="GAMMA-TUBULIN COMPLEX COMPONENT 2"/>
    <property type="match status" value="1"/>
</dbReference>
<dbReference type="InterPro" id="IPR040457">
    <property type="entry name" value="GCP_C"/>
</dbReference>
<dbReference type="Pfam" id="PF04130">
    <property type="entry name" value="GCP_C_terminal"/>
    <property type="match status" value="1"/>
</dbReference>
<feature type="domain" description="Gamma tubulin complex component C-terminal" evidence="8">
    <location>
        <begin position="748"/>
        <end position="1181"/>
    </location>
</feature>
<dbReference type="GO" id="GO:0044732">
    <property type="term" value="C:mitotic spindle pole body"/>
    <property type="evidence" value="ECO:0007669"/>
    <property type="project" value="TreeGrafter"/>
</dbReference>
<dbReference type="Gene3D" id="1.20.120.1900">
    <property type="entry name" value="Gamma-tubulin complex, C-terminal domain"/>
    <property type="match status" value="1"/>
</dbReference>
<protein>
    <recommendedName>
        <fullName evidence="12">Spindle pole body component</fullName>
    </recommendedName>
</protein>
<feature type="region of interest" description="Disordered" evidence="6">
    <location>
        <begin position="189"/>
        <end position="273"/>
    </location>
</feature>
<dbReference type="Pfam" id="PF17681">
    <property type="entry name" value="GCP_N_terminal"/>
    <property type="match status" value="1"/>
</dbReference>
<dbReference type="VEuPathDB" id="FungiDB:VP01_7g25"/>
<feature type="transmembrane region" description="Helical" evidence="7">
    <location>
        <begin position="1222"/>
        <end position="1245"/>
    </location>
</feature>
<name>A0A0L6UCP8_9BASI</name>
<dbReference type="GO" id="GO:0007020">
    <property type="term" value="P:microtubule nucleation"/>
    <property type="evidence" value="ECO:0007669"/>
    <property type="project" value="InterPro"/>
</dbReference>
<evidence type="ECO:0008006" key="12">
    <source>
        <dbReference type="Google" id="ProtNLM"/>
    </source>
</evidence>
<feature type="region of interest" description="Disordered" evidence="6">
    <location>
        <begin position="1095"/>
        <end position="1148"/>
    </location>
</feature>
<evidence type="ECO:0000256" key="1">
    <source>
        <dbReference type="ARBA" id="ARBA00004245"/>
    </source>
</evidence>
<dbReference type="GO" id="GO:0051321">
    <property type="term" value="P:meiotic cell cycle"/>
    <property type="evidence" value="ECO:0007669"/>
    <property type="project" value="TreeGrafter"/>
</dbReference>
<dbReference type="InterPro" id="IPR042241">
    <property type="entry name" value="GCP_C_sf"/>
</dbReference>
<evidence type="ECO:0000256" key="7">
    <source>
        <dbReference type="SAM" id="Phobius"/>
    </source>
</evidence>
<evidence type="ECO:0000256" key="2">
    <source>
        <dbReference type="ARBA" id="ARBA00010337"/>
    </source>
</evidence>
<dbReference type="GO" id="GO:0000278">
    <property type="term" value="P:mitotic cell cycle"/>
    <property type="evidence" value="ECO:0007669"/>
    <property type="project" value="TreeGrafter"/>
</dbReference>
<feature type="domain" description="Gamma tubulin complex component protein N-terminal" evidence="9">
    <location>
        <begin position="308"/>
        <end position="744"/>
    </location>
</feature>
<dbReference type="GO" id="GO:0043015">
    <property type="term" value="F:gamma-tubulin binding"/>
    <property type="evidence" value="ECO:0007669"/>
    <property type="project" value="InterPro"/>
</dbReference>
<dbReference type="OrthoDB" id="2192946at2759"/>
<evidence type="ECO:0000313" key="11">
    <source>
        <dbReference type="Proteomes" id="UP000037035"/>
    </source>
</evidence>
<dbReference type="GO" id="GO:0005874">
    <property type="term" value="C:microtubule"/>
    <property type="evidence" value="ECO:0007669"/>
    <property type="project" value="UniProtKB-KW"/>
</dbReference>
<keyword evidence="5" id="KW-0206">Cytoskeleton</keyword>
<sequence length="1305" mass="145177">MTVTMSHNQHEPTTTRHPNRNRVSIHLPINGSTGGSSSSKVQTPPASAVAPHLHRASLSSTPIPTPHHRNPVFAQHTPQGSLHLPSSTTRFGGLSAKQVDKVESLHHSPLFTSFHPALPPLLIPSYRSPPLSLASVTILFPILGLMLISLAPITNPNILLLAGNIKQKTPFFILIKAVAKSLSSFSHAPLNSRLPALTPRKASHRTSQHPLGKPTSEEENEEGSSDSMDGEQTGEFLNKLRLDDPPSRPSSSSNNNNNHKKPSTKNQPQKQKEQLKKILEFRGPENHSLFFPHGGAGSGIEYQELVIIEDLFFILFGIEGSFIEYHHSFSPDDPFERLQGARFSIDNDLGLSPFFSLLFYPSLREIVERILPLATYYTSIDAFVAAHSHLDCGLVNHALCASIRDILKDYMTLVVQLEDQFNRSPDFTLQRFWFYVHDMLHTLKLLYSFTTELVCLYSPDLLSSSSDVGGDGDGTEEDDWEQDPGLKAVLKEYDPDRRRQTSRQQRVGYSSGGGGTSCGVAEGAMVKGGEVLAILEERVMRSLGDPIALKLYSDLLLKASQPYCKMLIQWVAKGILDDPYEEFIIKESKSITRGSLDEDFTDEYWERKYVLRNRASAVGAGGTDAHPPVNQGSTDDGGTKRQDGRWSQAGKAPWRREKGVWGGAVLPRFLEVWEVKILLAGKYVNVIRECGVKGRTDEFEVHLEEAANLQGTSGLIKMNDDWFYGLIDRAYVSANRSLLELLMKSEDLLGRLRSLKHHFFLSQGDSFTTFLDSASYELGKKLRHVNVSRLQNQFDLAIRNPSSSSSSDPYKEDVKVTMASTSLTDWLLRIVGVTGLIGGSFGSGGMYGVGSGASGISGGGGVEGVAGSVENAEAMDTIGTGLAELAAGEGGGGGGSSTGGGAEANNKKEGLNGIDALQLDYMVRFPLSLVISRKTILRYQLIFRYLLHLKHLEQSLTISWTEHVKSTAWKSSSKVHPRLESWKRRIFNLRAKMLSFVQSLYNFICFEVLEKNYRKLEFRLANKVDTVDGLLREHRDFLDTCLKECMLTNSKLLKIHQKLTTACSMFASYTSHFTKSAHSFNVAFQDGKMFQEGAQNHDDEQDEHDDEDQEEEDKDEDDANDQKKNNNKKVKKSSTGYGQGSRHGGKPTNQEIFDKFLLAENALKKFEQNFNHHSQVHVDMVTVKSPPLIQSFKLAGCYFASSENIACLSSSLLLSLSSPRQFFLLTYYFLPSFFMLFSVGVGRAVDFRQGFAPLFSLISGPRCFLAFMSLNSLSLSLCMCVCVCFDLRFRTFIVILLCVYFSWWK</sequence>
<keyword evidence="4" id="KW-0493">Microtubule</keyword>
<comment type="caution">
    <text evidence="10">The sequence shown here is derived from an EMBL/GenBank/DDBJ whole genome shotgun (WGS) entry which is preliminary data.</text>
</comment>
<feature type="transmembrane region" description="Helical" evidence="7">
    <location>
        <begin position="1277"/>
        <end position="1303"/>
    </location>
</feature>
<keyword evidence="11" id="KW-1185">Reference proteome</keyword>
<feature type="compositionally biased region" description="Acidic residues" evidence="6">
    <location>
        <begin position="1099"/>
        <end position="1119"/>
    </location>
</feature>
<dbReference type="InterPro" id="IPR007259">
    <property type="entry name" value="GCP"/>
</dbReference>
<evidence type="ECO:0000259" key="9">
    <source>
        <dbReference type="Pfam" id="PF17681"/>
    </source>
</evidence>
<keyword evidence="3" id="KW-0963">Cytoplasm</keyword>
<dbReference type="GO" id="GO:0051225">
    <property type="term" value="P:spindle assembly"/>
    <property type="evidence" value="ECO:0007669"/>
    <property type="project" value="TreeGrafter"/>
</dbReference>
<feature type="region of interest" description="Disordered" evidence="6">
    <location>
        <begin position="619"/>
        <end position="648"/>
    </location>
</feature>
<proteinExistence type="inferred from homology"/>
<evidence type="ECO:0000313" key="10">
    <source>
        <dbReference type="EMBL" id="KNZ45585.1"/>
    </source>
</evidence>
<evidence type="ECO:0000256" key="4">
    <source>
        <dbReference type="ARBA" id="ARBA00022701"/>
    </source>
</evidence>
<dbReference type="InterPro" id="IPR041470">
    <property type="entry name" value="GCP_N"/>
</dbReference>
<dbReference type="GO" id="GO:0000922">
    <property type="term" value="C:spindle pole"/>
    <property type="evidence" value="ECO:0007669"/>
    <property type="project" value="InterPro"/>
</dbReference>
<accession>A0A0L6UCP8</accession>
<evidence type="ECO:0000256" key="5">
    <source>
        <dbReference type="ARBA" id="ARBA00023212"/>
    </source>
</evidence>
<gene>
    <name evidence="10" type="ORF">VP01_7g25</name>
</gene>
<dbReference type="GO" id="GO:0051011">
    <property type="term" value="F:microtubule minus-end binding"/>
    <property type="evidence" value="ECO:0007669"/>
    <property type="project" value="TreeGrafter"/>
</dbReference>
<evidence type="ECO:0000259" key="8">
    <source>
        <dbReference type="Pfam" id="PF04130"/>
    </source>
</evidence>
<reference evidence="10 11" key="1">
    <citation type="submission" date="2015-08" db="EMBL/GenBank/DDBJ databases">
        <title>Next Generation Sequencing and Analysis of the Genome of Puccinia sorghi L Schw, the Causal Agent of Maize Common Rust.</title>
        <authorList>
            <person name="Rochi L."/>
            <person name="Burguener G."/>
            <person name="Darino M."/>
            <person name="Turjanski A."/>
            <person name="Kreff E."/>
            <person name="Dieguez M.J."/>
            <person name="Sacco F."/>
        </authorList>
    </citation>
    <scope>NUCLEOTIDE SEQUENCE [LARGE SCALE GENOMIC DNA]</scope>
    <source>
        <strain evidence="10 11">RO10H11247</strain>
    </source>
</reference>
<keyword evidence="7" id="KW-1133">Transmembrane helix</keyword>
<keyword evidence="7" id="KW-0812">Transmembrane</keyword>
<feature type="region of interest" description="Disordered" evidence="6">
    <location>
        <begin position="493"/>
        <end position="514"/>
    </location>
</feature>
<feature type="transmembrane region" description="Helical" evidence="7">
    <location>
        <begin position="1251"/>
        <end position="1270"/>
    </location>
</feature>
<keyword evidence="7" id="KW-0472">Membrane</keyword>
<dbReference type="GO" id="GO:0031122">
    <property type="term" value="P:cytoplasmic microtubule organization"/>
    <property type="evidence" value="ECO:0007669"/>
    <property type="project" value="TreeGrafter"/>
</dbReference>
<feature type="region of interest" description="Disordered" evidence="6">
    <location>
        <begin position="1"/>
        <end position="21"/>
    </location>
</feature>
<evidence type="ECO:0000256" key="6">
    <source>
        <dbReference type="SAM" id="MobiDB-lite"/>
    </source>
</evidence>
<organism evidence="10 11">
    <name type="scientific">Puccinia sorghi</name>
    <dbReference type="NCBI Taxonomy" id="27349"/>
    <lineage>
        <taxon>Eukaryota</taxon>
        <taxon>Fungi</taxon>
        <taxon>Dikarya</taxon>
        <taxon>Basidiomycota</taxon>
        <taxon>Pucciniomycotina</taxon>
        <taxon>Pucciniomycetes</taxon>
        <taxon>Pucciniales</taxon>
        <taxon>Pucciniaceae</taxon>
        <taxon>Puccinia</taxon>
    </lineage>
</organism>
<evidence type="ECO:0000256" key="3">
    <source>
        <dbReference type="ARBA" id="ARBA00022490"/>
    </source>
</evidence>
<dbReference type="Proteomes" id="UP000037035">
    <property type="component" value="Unassembled WGS sequence"/>
</dbReference>
<comment type="subcellular location">
    <subcellularLocation>
        <location evidence="1">Cytoplasm</location>
        <location evidence="1">Cytoskeleton</location>
    </subcellularLocation>
</comment>
<comment type="similarity">
    <text evidence="2">Belongs to the TUBGCP family.</text>
</comment>
<dbReference type="PANTHER" id="PTHR19302">
    <property type="entry name" value="GAMMA TUBULIN COMPLEX PROTEIN"/>
    <property type="match status" value="1"/>
</dbReference>
<feature type="transmembrane region" description="Helical" evidence="7">
    <location>
        <begin position="131"/>
        <end position="151"/>
    </location>
</feature>
<dbReference type="STRING" id="27349.A0A0L6UCP8"/>
<dbReference type="EMBL" id="LAVV01013495">
    <property type="protein sequence ID" value="KNZ45585.1"/>
    <property type="molecule type" value="Genomic_DNA"/>
</dbReference>